<name>A0A6C1B6U9_9RHOO</name>
<dbReference type="KEGG" id="azq:G3580_12945"/>
<dbReference type="InterPro" id="IPR014958">
    <property type="entry name" value="DGC"/>
</dbReference>
<evidence type="ECO:0000313" key="2">
    <source>
        <dbReference type="Proteomes" id="UP000501991"/>
    </source>
</evidence>
<reference evidence="1 2" key="1">
    <citation type="submission" date="2020-02" db="EMBL/GenBank/DDBJ databases">
        <title>Nitrogenibacter mangrovi gen. nov., sp. nov. isolated from mangrove sediment, a denitrifying betaproteobacterium.</title>
        <authorList>
            <person name="Liao H."/>
            <person name="Tian Y."/>
        </authorList>
    </citation>
    <scope>NUCLEOTIDE SEQUENCE [LARGE SCALE GENOMIC DNA]</scope>
    <source>
        <strain evidence="1 2">M9-3-2</strain>
    </source>
</reference>
<sequence>MYLRAVLTDRPLVYACAGCASAGQMSNYLALKLDRAGLAQMGCLSGVAAGLPHMVAEAAGSRPVLVIDGCHHACARRCLANQSVEADAHVVLTRLGARKQFRRDFSLDEAEALAEQLVDRIEALTQVAEMH</sequence>
<dbReference type="AlphaFoldDB" id="A0A6C1B6U9"/>
<accession>A0A6C1B6U9</accession>
<dbReference type="EMBL" id="CP048836">
    <property type="protein sequence ID" value="QID18458.1"/>
    <property type="molecule type" value="Genomic_DNA"/>
</dbReference>
<dbReference type="RefSeq" id="WP_173766132.1">
    <property type="nucleotide sequence ID" value="NZ_CP048836.1"/>
</dbReference>
<gene>
    <name evidence="1" type="ORF">G3580_12945</name>
</gene>
<proteinExistence type="predicted"/>
<dbReference type="Pfam" id="PF08859">
    <property type="entry name" value="DGC"/>
    <property type="match status" value="1"/>
</dbReference>
<dbReference type="Proteomes" id="UP000501991">
    <property type="component" value="Chromosome"/>
</dbReference>
<evidence type="ECO:0000313" key="1">
    <source>
        <dbReference type="EMBL" id="QID18458.1"/>
    </source>
</evidence>
<protein>
    <submittedName>
        <fullName evidence="1">Zinc-binding protein</fullName>
    </submittedName>
</protein>
<organism evidence="1 2">
    <name type="scientific">Nitrogeniibacter mangrovi</name>
    <dbReference type="NCBI Taxonomy" id="2016596"/>
    <lineage>
        <taxon>Bacteria</taxon>
        <taxon>Pseudomonadati</taxon>
        <taxon>Pseudomonadota</taxon>
        <taxon>Betaproteobacteria</taxon>
        <taxon>Rhodocyclales</taxon>
        <taxon>Zoogloeaceae</taxon>
        <taxon>Nitrogeniibacter</taxon>
    </lineage>
</organism>
<keyword evidence="2" id="KW-1185">Reference proteome</keyword>
<dbReference type="PIRSF" id="PIRSF037181">
    <property type="entry name" value="DGC"/>
    <property type="match status" value="1"/>
</dbReference>